<sequence length="165" mass="19747">MIKYILLIFVCLMSCKDVKENSFQKVEYKDFSLNIYKKYYNNYSVDSSNVDPLNFVKIYTERCKIDCKENDYYLEKAISLFNDKKDNIFYCELVRFDNSIKMNSVIEQIKIKNCIDPYNIKINKIYRLDLKSAIFVNYSDFNIDDFQTSILSKYGKYNIVDVNEL</sequence>
<evidence type="ECO:0000313" key="2">
    <source>
        <dbReference type="Proteomes" id="UP001142057"/>
    </source>
</evidence>
<gene>
    <name evidence="1" type="ORF">NZD88_13965</name>
</gene>
<reference evidence="1" key="1">
    <citation type="submission" date="2022-08" db="EMBL/GenBank/DDBJ databases">
        <title>Chryseobacterium antibioticum,isolated from the rhizosphere soil of Pyrola in Tibet.</title>
        <authorList>
            <person name="Kan Y."/>
        </authorList>
    </citation>
    <scope>NUCLEOTIDE SEQUENCE</scope>
    <source>
        <strain evidence="1">Pc2-12</strain>
    </source>
</reference>
<proteinExistence type="predicted"/>
<accession>A0ABT2IJ25</accession>
<dbReference type="EMBL" id="JANZQH010000006">
    <property type="protein sequence ID" value="MCT2408651.1"/>
    <property type="molecule type" value="Genomic_DNA"/>
</dbReference>
<organism evidence="1 2">
    <name type="scientific">Chryseobacterium pyrolae</name>
    <dbReference type="NCBI Taxonomy" id="2987481"/>
    <lineage>
        <taxon>Bacteria</taxon>
        <taxon>Pseudomonadati</taxon>
        <taxon>Bacteroidota</taxon>
        <taxon>Flavobacteriia</taxon>
        <taxon>Flavobacteriales</taxon>
        <taxon>Weeksellaceae</taxon>
        <taxon>Chryseobacterium group</taxon>
        <taxon>Chryseobacterium</taxon>
    </lineage>
</organism>
<dbReference type="Proteomes" id="UP001142057">
    <property type="component" value="Unassembled WGS sequence"/>
</dbReference>
<name>A0ABT2IJ25_9FLAO</name>
<evidence type="ECO:0000313" key="1">
    <source>
        <dbReference type="EMBL" id="MCT2408651.1"/>
    </source>
</evidence>
<evidence type="ECO:0008006" key="3">
    <source>
        <dbReference type="Google" id="ProtNLM"/>
    </source>
</evidence>
<dbReference type="RefSeq" id="WP_259829959.1">
    <property type="nucleotide sequence ID" value="NZ_JANZQH010000006.1"/>
</dbReference>
<keyword evidence="2" id="KW-1185">Reference proteome</keyword>
<comment type="caution">
    <text evidence="1">The sequence shown here is derived from an EMBL/GenBank/DDBJ whole genome shotgun (WGS) entry which is preliminary data.</text>
</comment>
<protein>
    <recommendedName>
        <fullName evidence="3">Lipoprotein</fullName>
    </recommendedName>
</protein>